<evidence type="ECO:0000256" key="2">
    <source>
        <dbReference type="ARBA" id="ARBA00005389"/>
    </source>
</evidence>
<dbReference type="GO" id="GO:0016592">
    <property type="term" value="C:mediator complex"/>
    <property type="evidence" value="ECO:0007669"/>
    <property type="project" value="InterPro"/>
</dbReference>
<evidence type="ECO:0000256" key="7">
    <source>
        <dbReference type="SAM" id="MobiDB-lite"/>
    </source>
</evidence>
<keyword evidence="5 6" id="KW-0539">Nucleus</keyword>
<feature type="compositionally biased region" description="Basic and acidic residues" evidence="7">
    <location>
        <begin position="57"/>
        <end position="66"/>
    </location>
</feature>
<gene>
    <name evidence="8" type="primary">NUT2</name>
    <name evidence="6" type="synonym">MED10</name>
    <name evidence="8" type="ORF">MPDQ_004643</name>
</gene>
<proteinExistence type="inferred from homology"/>
<evidence type="ECO:0000313" key="9">
    <source>
        <dbReference type="Proteomes" id="UP000319663"/>
    </source>
</evidence>
<evidence type="ECO:0000256" key="3">
    <source>
        <dbReference type="ARBA" id="ARBA00023015"/>
    </source>
</evidence>
<keyword evidence="3 6" id="KW-0805">Transcription regulation</keyword>
<comment type="similarity">
    <text evidence="2 6">Belongs to the Mediator complex subunit 10 family.</text>
</comment>
<keyword evidence="9" id="KW-1185">Reference proteome</keyword>
<comment type="function">
    <text evidence="6">Component of the Mediator complex, a coactivator involved in the regulated transcription of nearly all RNA polymerase II-dependent genes. Mediator functions as a bridge to convey information from gene-specific regulatory proteins to the basal RNA polymerase II transcription machinery. Mediator is recruited to promoters by direct interactions with regulatory proteins and serves as a scaffold for the assembly of a functional preinitiation complex with RNA polymerase II and the general transcription factors.</text>
</comment>
<evidence type="ECO:0000256" key="6">
    <source>
        <dbReference type="RuleBase" id="RU364146"/>
    </source>
</evidence>
<name>A0A507QXF8_MONPU</name>
<comment type="subcellular location">
    <subcellularLocation>
        <location evidence="1 6">Nucleus</location>
    </subcellularLocation>
</comment>
<dbReference type="STRING" id="5098.A0A507QXF8"/>
<evidence type="ECO:0000256" key="1">
    <source>
        <dbReference type="ARBA" id="ARBA00004123"/>
    </source>
</evidence>
<dbReference type="EMBL" id="VIFY01000030">
    <property type="protein sequence ID" value="TQB74537.1"/>
    <property type="molecule type" value="Genomic_DNA"/>
</dbReference>
<feature type="compositionally biased region" description="Polar residues" evidence="7">
    <location>
        <begin position="67"/>
        <end position="80"/>
    </location>
</feature>
<dbReference type="GO" id="GO:0006357">
    <property type="term" value="P:regulation of transcription by RNA polymerase II"/>
    <property type="evidence" value="ECO:0007669"/>
    <property type="project" value="InterPro"/>
</dbReference>
<reference evidence="8 9" key="1">
    <citation type="submission" date="2019-06" db="EMBL/GenBank/DDBJ databases">
        <title>Wine fermentation using esterase from Monascus purpureus.</title>
        <authorList>
            <person name="Geng C."/>
            <person name="Zhang Y."/>
        </authorList>
    </citation>
    <scope>NUCLEOTIDE SEQUENCE [LARGE SCALE GENOMIC DNA]</scope>
    <source>
        <strain evidence="8">HQ1</strain>
    </source>
</reference>
<dbReference type="OrthoDB" id="337270at2759"/>
<sequence length="170" mass="18701">MAIPTLSTVDNDLKDVIQHLFEIQSAVHGYLGPETQQELVRKIKNLTIALSTLSTHTDLDHQRPDTQEATAESSPGNNAFPSDPPLSSIHLPPEIIDYVEAARNPDIYTREFVELVQRGNQDLHGKKLAFAGFRDVLAREMRSAMPECREEVDRVVAATGGASGETKPGE</sequence>
<dbReference type="Proteomes" id="UP000319663">
    <property type="component" value="Unassembled WGS sequence"/>
</dbReference>
<dbReference type="AlphaFoldDB" id="A0A507QXF8"/>
<keyword evidence="6" id="KW-0010">Activator</keyword>
<comment type="subunit">
    <text evidence="6">Component of the Mediator complex.</text>
</comment>
<organism evidence="8 9">
    <name type="scientific">Monascus purpureus</name>
    <name type="common">Red mold</name>
    <name type="synonym">Monascus anka</name>
    <dbReference type="NCBI Taxonomy" id="5098"/>
    <lineage>
        <taxon>Eukaryota</taxon>
        <taxon>Fungi</taxon>
        <taxon>Dikarya</taxon>
        <taxon>Ascomycota</taxon>
        <taxon>Pezizomycotina</taxon>
        <taxon>Eurotiomycetes</taxon>
        <taxon>Eurotiomycetidae</taxon>
        <taxon>Eurotiales</taxon>
        <taxon>Aspergillaceae</taxon>
        <taxon>Monascus</taxon>
    </lineage>
</organism>
<protein>
    <recommendedName>
        <fullName evidence="6">Mediator of RNA polymerase II transcription subunit 10</fullName>
    </recommendedName>
    <alternativeName>
        <fullName evidence="6">Mediator complex subunit 10</fullName>
    </alternativeName>
</protein>
<evidence type="ECO:0000256" key="5">
    <source>
        <dbReference type="ARBA" id="ARBA00023242"/>
    </source>
</evidence>
<dbReference type="Pfam" id="PF09748">
    <property type="entry name" value="Med10"/>
    <property type="match status" value="1"/>
</dbReference>
<dbReference type="GO" id="GO:0003712">
    <property type="term" value="F:transcription coregulator activity"/>
    <property type="evidence" value="ECO:0007669"/>
    <property type="project" value="InterPro"/>
</dbReference>
<dbReference type="InterPro" id="IPR019145">
    <property type="entry name" value="Mediator_Med10"/>
</dbReference>
<comment type="caution">
    <text evidence="8">The sequence shown here is derived from an EMBL/GenBank/DDBJ whole genome shotgun (WGS) entry which is preliminary data.</text>
</comment>
<accession>A0A507QXF8</accession>
<feature type="region of interest" description="Disordered" evidence="7">
    <location>
        <begin position="55"/>
        <end position="87"/>
    </location>
</feature>
<evidence type="ECO:0000313" key="8">
    <source>
        <dbReference type="EMBL" id="TQB74537.1"/>
    </source>
</evidence>
<keyword evidence="4 6" id="KW-0804">Transcription</keyword>
<evidence type="ECO:0000256" key="4">
    <source>
        <dbReference type="ARBA" id="ARBA00023163"/>
    </source>
</evidence>